<gene>
    <name evidence="7" type="ORF">MNBD_GAMMA05-1470</name>
</gene>
<evidence type="ECO:0000256" key="1">
    <source>
        <dbReference type="ARBA" id="ARBA00004202"/>
    </source>
</evidence>
<dbReference type="GO" id="GO:0005886">
    <property type="term" value="C:plasma membrane"/>
    <property type="evidence" value="ECO:0007669"/>
    <property type="project" value="UniProtKB-SubCell"/>
</dbReference>
<evidence type="ECO:0000313" key="7">
    <source>
        <dbReference type="EMBL" id="VAW51594.1"/>
    </source>
</evidence>
<evidence type="ECO:0000256" key="6">
    <source>
        <dbReference type="ARBA" id="ARBA00023136"/>
    </source>
</evidence>
<keyword evidence="5" id="KW-0777">Teichoic acid biosynthesis</keyword>
<dbReference type="GO" id="GO:0047355">
    <property type="term" value="F:CDP-glycerol glycerophosphotransferase activity"/>
    <property type="evidence" value="ECO:0007669"/>
    <property type="project" value="UniProtKB-EC"/>
</dbReference>
<reference evidence="7" key="1">
    <citation type="submission" date="2018-06" db="EMBL/GenBank/DDBJ databases">
        <authorList>
            <person name="Zhirakovskaya E."/>
        </authorList>
    </citation>
    <scope>NUCLEOTIDE SEQUENCE</scope>
</reference>
<comment type="subcellular location">
    <subcellularLocation>
        <location evidence="1">Cell membrane</location>
        <topology evidence="1">Peripheral membrane protein</topology>
    </subcellularLocation>
</comment>
<dbReference type="Pfam" id="PF04464">
    <property type="entry name" value="Glyphos_transf"/>
    <property type="match status" value="1"/>
</dbReference>
<dbReference type="Gene3D" id="3.40.50.12580">
    <property type="match status" value="1"/>
</dbReference>
<evidence type="ECO:0000256" key="5">
    <source>
        <dbReference type="ARBA" id="ARBA00022944"/>
    </source>
</evidence>
<dbReference type="InterPro" id="IPR007554">
    <property type="entry name" value="Glycerophosphate_synth"/>
</dbReference>
<dbReference type="InterPro" id="IPR043149">
    <property type="entry name" value="TagF_N"/>
</dbReference>
<dbReference type="PANTHER" id="PTHR37316:SF3">
    <property type="entry name" value="TEICHOIC ACID GLYCEROL-PHOSPHATE TRANSFERASE"/>
    <property type="match status" value="1"/>
</dbReference>
<keyword evidence="4 7" id="KW-0808">Transferase</keyword>
<evidence type="ECO:0000256" key="3">
    <source>
        <dbReference type="ARBA" id="ARBA00022475"/>
    </source>
</evidence>
<dbReference type="GO" id="GO:0019350">
    <property type="term" value="P:teichoic acid biosynthetic process"/>
    <property type="evidence" value="ECO:0007669"/>
    <property type="project" value="UniProtKB-KW"/>
</dbReference>
<sequence>MNITLKQSGKISVAFLIALFGWPVYALAYLMPRDSNKYVFGIYASSFSGNTRTLYVDEQFAHDGVKVLLYKEKSIKTMLDAMPDSNRYLYFSVFSVRGIYHALTAKYYVYSSYLSDINFWLSNGAVAFNVWHGTPLKTIERDVHVGVYSKKNKWRFFLKYIFPYFYVRPNKILVCSDYEQACFKSAFNITDDSAFVCSFPPRLNSVVQQQLICEKSIILYCPTWRDDGSFVFQEEADVHSLNQLMLKMNLTFVIKSHPSDKALHLTGDYSNVILESNLTEVYSCLPEAVALVTDYSSMLFDAVYCGVPTILFCPDLEHYQNKNREFYIDIHSLGLPVVTNEADLFDNILRVKELGLPYEANVYFSVYKNKSVQL</sequence>
<keyword evidence="3" id="KW-1003">Cell membrane</keyword>
<dbReference type="EMBL" id="UOFE01000020">
    <property type="protein sequence ID" value="VAW51594.1"/>
    <property type="molecule type" value="Genomic_DNA"/>
</dbReference>
<evidence type="ECO:0000256" key="2">
    <source>
        <dbReference type="ARBA" id="ARBA00010488"/>
    </source>
</evidence>
<dbReference type="InterPro" id="IPR051612">
    <property type="entry name" value="Teichoic_Acid_Biosynth"/>
</dbReference>
<comment type="similarity">
    <text evidence="2">Belongs to the CDP-glycerol glycerophosphotransferase family.</text>
</comment>
<proteinExistence type="inferred from homology"/>
<keyword evidence="6" id="KW-0472">Membrane</keyword>
<dbReference type="AlphaFoldDB" id="A0A3B0X6P4"/>
<protein>
    <submittedName>
        <fullName evidence="7">CDP-glycerol:poly(Glycerophosphate) glycerophosphotransferase</fullName>
        <ecNumber evidence="7">2.7.8.12</ecNumber>
    </submittedName>
</protein>
<dbReference type="InterPro" id="IPR043148">
    <property type="entry name" value="TagF_C"/>
</dbReference>
<dbReference type="SUPFAM" id="SSF53756">
    <property type="entry name" value="UDP-Glycosyltransferase/glycogen phosphorylase"/>
    <property type="match status" value="1"/>
</dbReference>
<name>A0A3B0X6P4_9ZZZZ</name>
<dbReference type="Gene3D" id="3.40.50.11820">
    <property type="match status" value="1"/>
</dbReference>
<evidence type="ECO:0000256" key="4">
    <source>
        <dbReference type="ARBA" id="ARBA00022679"/>
    </source>
</evidence>
<dbReference type="EC" id="2.7.8.12" evidence="7"/>
<accession>A0A3B0X6P4</accession>
<dbReference type="PANTHER" id="PTHR37316">
    <property type="entry name" value="TEICHOIC ACID GLYCEROL-PHOSPHATE PRIMASE"/>
    <property type="match status" value="1"/>
</dbReference>
<organism evidence="7">
    <name type="scientific">hydrothermal vent metagenome</name>
    <dbReference type="NCBI Taxonomy" id="652676"/>
    <lineage>
        <taxon>unclassified sequences</taxon>
        <taxon>metagenomes</taxon>
        <taxon>ecological metagenomes</taxon>
    </lineage>
</organism>